<dbReference type="PROSITE" id="PS00108">
    <property type="entry name" value="PROTEIN_KINASE_ST"/>
    <property type="match status" value="1"/>
</dbReference>
<keyword evidence="2" id="KW-0808">Transferase</keyword>
<dbReference type="InterPro" id="IPR000719">
    <property type="entry name" value="Prot_kinase_dom"/>
</dbReference>
<evidence type="ECO:0000259" key="6">
    <source>
        <dbReference type="PROSITE" id="PS50011"/>
    </source>
</evidence>
<evidence type="ECO:0000256" key="2">
    <source>
        <dbReference type="ARBA" id="ARBA00022679"/>
    </source>
</evidence>
<dbReference type="SMART" id="SM00220">
    <property type="entry name" value="S_TKc"/>
    <property type="match status" value="1"/>
</dbReference>
<keyword evidence="4 7" id="KW-0418">Kinase</keyword>
<dbReference type="SUPFAM" id="SSF56112">
    <property type="entry name" value="Protein kinase-like (PK-like)"/>
    <property type="match status" value="1"/>
</dbReference>
<name>A0A5J4UZ99_9EUKA</name>
<dbReference type="Pfam" id="PF00069">
    <property type="entry name" value="Pkinase"/>
    <property type="match status" value="1"/>
</dbReference>
<dbReference type="PANTHER" id="PTHR24345">
    <property type="entry name" value="SERINE/THREONINE-PROTEIN KINASE PLK"/>
    <property type="match status" value="1"/>
</dbReference>
<protein>
    <submittedName>
        <fullName evidence="7">Putative Serine/threonine-protein kinase PrkC</fullName>
    </submittedName>
</protein>
<evidence type="ECO:0000313" key="8">
    <source>
        <dbReference type="Proteomes" id="UP000324800"/>
    </source>
</evidence>
<accession>A0A5J4UZ99</accession>
<keyword evidence="5" id="KW-0067">ATP-binding</keyword>
<evidence type="ECO:0000256" key="4">
    <source>
        <dbReference type="ARBA" id="ARBA00022777"/>
    </source>
</evidence>
<dbReference type="GO" id="GO:0005634">
    <property type="term" value="C:nucleus"/>
    <property type="evidence" value="ECO:0007669"/>
    <property type="project" value="TreeGrafter"/>
</dbReference>
<keyword evidence="1" id="KW-0723">Serine/threonine-protein kinase</keyword>
<proteinExistence type="predicted"/>
<dbReference type="AlphaFoldDB" id="A0A5J4UZ99"/>
<organism evidence="7 8">
    <name type="scientific">Streblomastix strix</name>
    <dbReference type="NCBI Taxonomy" id="222440"/>
    <lineage>
        <taxon>Eukaryota</taxon>
        <taxon>Metamonada</taxon>
        <taxon>Preaxostyla</taxon>
        <taxon>Oxymonadida</taxon>
        <taxon>Streblomastigidae</taxon>
        <taxon>Streblomastix</taxon>
    </lineage>
</organism>
<dbReference type="GO" id="GO:0005524">
    <property type="term" value="F:ATP binding"/>
    <property type="evidence" value="ECO:0007669"/>
    <property type="project" value="UniProtKB-KW"/>
</dbReference>
<dbReference type="PANTHER" id="PTHR24345:SF0">
    <property type="entry name" value="CELL CYCLE SERINE_THREONINE-PROTEIN KINASE CDC5_MSD2"/>
    <property type="match status" value="1"/>
</dbReference>
<dbReference type="Gene3D" id="1.10.510.10">
    <property type="entry name" value="Transferase(Phosphotransferase) domain 1"/>
    <property type="match status" value="1"/>
</dbReference>
<dbReference type="GO" id="GO:0004674">
    <property type="term" value="F:protein serine/threonine kinase activity"/>
    <property type="evidence" value="ECO:0007669"/>
    <property type="project" value="UniProtKB-KW"/>
</dbReference>
<sequence length="129" mass="14694">MGVIHRDIKPENIFLMADGTARIGDFGLAKQLLDKDYYAKAEGTKFYFAPEVYIEGKMRFESDVYSVGIVIFELLTGKHPFATGNEQETIDNIKQGKIIIEFPQFVPSNLKEIVMKMLNSTFNEVADEY</sequence>
<dbReference type="PROSITE" id="PS50011">
    <property type="entry name" value="PROTEIN_KINASE_DOM"/>
    <property type="match status" value="1"/>
</dbReference>
<evidence type="ECO:0000256" key="5">
    <source>
        <dbReference type="ARBA" id="ARBA00022840"/>
    </source>
</evidence>
<comment type="caution">
    <text evidence="7">The sequence shown here is derived from an EMBL/GenBank/DDBJ whole genome shotgun (WGS) entry which is preliminary data.</text>
</comment>
<gene>
    <name evidence="7" type="ORF">EZS28_028644</name>
</gene>
<dbReference type="InterPro" id="IPR011009">
    <property type="entry name" value="Kinase-like_dom_sf"/>
</dbReference>
<dbReference type="InterPro" id="IPR008271">
    <property type="entry name" value="Ser/Thr_kinase_AS"/>
</dbReference>
<evidence type="ECO:0000313" key="7">
    <source>
        <dbReference type="EMBL" id="KAA6375829.1"/>
    </source>
</evidence>
<reference evidence="7 8" key="1">
    <citation type="submission" date="2019-03" db="EMBL/GenBank/DDBJ databases">
        <title>Single cell metagenomics reveals metabolic interactions within the superorganism composed of flagellate Streblomastix strix and complex community of Bacteroidetes bacteria on its surface.</title>
        <authorList>
            <person name="Treitli S.C."/>
            <person name="Kolisko M."/>
            <person name="Husnik F."/>
            <person name="Keeling P."/>
            <person name="Hampl V."/>
        </authorList>
    </citation>
    <scope>NUCLEOTIDE SEQUENCE [LARGE SCALE GENOMIC DNA]</scope>
    <source>
        <strain evidence="7">ST1C</strain>
    </source>
</reference>
<dbReference type="EMBL" id="SNRW01010960">
    <property type="protein sequence ID" value="KAA6375829.1"/>
    <property type="molecule type" value="Genomic_DNA"/>
</dbReference>
<evidence type="ECO:0000256" key="3">
    <source>
        <dbReference type="ARBA" id="ARBA00022741"/>
    </source>
</evidence>
<keyword evidence="3" id="KW-0547">Nucleotide-binding</keyword>
<feature type="domain" description="Protein kinase" evidence="6">
    <location>
        <begin position="1"/>
        <end position="129"/>
    </location>
</feature>
<dbReference type="Proteomes" id="UP000324800">
    <property type="component" value="Unassembled WGS sequence"/>
</dbReference>
<evidence type="ECO:0000256" key="1">
    <source>
        <dbReference type="ARBA" id="ARBA00022527"/>
    </source>
</evidence>
<dbReference type="OrthoDB" id="10252171at2759"/>